<dbReference type="OrthoDB" id="775972at2759"/>
<evidence type="ECO:0000313" key="2">
    <source>
        <dbReference type="Proteomes" id="UP000887013"/>
    </source>
</evidence>
<organism evidence="1 2">
    <name type="scientific">Nephila pilipes</name>
    <name type="common">Giant wood spider</name>
    <name type="synonym">Nephila maculata</name>
    <dbReference type="NCBI Taxonomy" id="299642"/>
    <lineage>
        <taxon>Eukaryota</taxon>
        <taxon>Metazoa</taxon>
        <taxon>Ecdysozoa</taxon>
        <taxon>Arthropoda</taxon>
        <taxon>Chelicerata</taxon>
        <taxon>Arachnida</taxon>
        <taxon>Araneae</taxon>
        <taxon>Araneomorphae</taxon>
        <taxon>Entelegynae</taxon>
        <taxon>Araneoidea</taxon>
        <taxon>Nephilidae</taxon>
        <taxon>Nephila</taxon>
    </lineage>
</organism>
<accession>A0A8X6TIF5</accession>
<dbReference type="PANTHER" id="PTHR38681">
    <property type="entry name" value="RETROVIRUS-RELATED POL POLYPROTEIN FROM TRANSPOSON 412-LIKE PROTEIN-RELATED"/>
    <property type="match status" value="1"/>
</dbReference>
<gene>
    <name evidence="1" type="primary">RF55_19389</name>
    <name evidence="1" type="ORF">NPIL_201061</name>
</gene>
<proteinExistence type="predicted"/>
<name>A0A8X6TIF5_NEPPI</name>
<keyword evidence="2" id="KW-1185">Reference proteome</keyword>
<sequence length="114" mass="12882">MQQLKPKPTVSHAKQAVYVHKDLKTCTHVFVMRRDSVRRPQQAPYDGLFLVLKRSDNLFKINVNGKLSSISIDRGKLAFLPNTDSDIIPNTTKLSLDSPAKTNLRQTCSSHHNI</sequence>
<dbReference type="EMBL" id="BMAW01057835">
    <property type="protein sequence ID" value="GFT13161.1"/>
    <property type="molecule type" value="Genomic_DNA"/>
</dbReference>
<reference evidence="1" key="1">
    <citation type="submission" date="2020-08" db="EMBL/GenBank/DDBJ databases">
        <title>Multicomponent nature underlies the extraordinary mechanical properties of spider dragline silk.</title>
        <authorList>
            <person name="Kono N."/>
            <person name="Nakamura H."/>
            <person name="Mori M."/>
            <person name="Yoshida Y."/>
            <person name="Ohtoshi R."/>
            <person name="Malay A.D."/>
            <person name="Moran D.A.P."/>
            <person name="Tomita M."/>
            <person name="Numata K."/>
            <person name="Arakawa K."/>
        </authorList>
    </citation>
    <scope>NUCLEOTIDE SEQUENCE</scope>
</reference>
<dbReference type="Proteomes" id="UP000887013">
    <property type="component" value="Unassembled WGS sequence"/>
</dbReference>
<dbReference type="PANTHER" id="PTHR38681:SF1">
    <property type="entry name" value="RETROVIRUS-RELATED POL POLYPROTEIN FROM TRANSPOSON 412-LIKE PROTEIN"/>
    <property type="match status" value="1"/>
</dbReference>
<protein>
    <submittedName>
        <fullName evidence="1">Pol polyprotein</fullName>
    </submittedName>
</protein>
<dbReference type="AlphaFoldDB" id="A0A8X6TIF5"/>
<evidence type="ECO:0000313" key="1">
    <source>
        <dbReference type="EMBL" id="GFT13161.1"/>
    </source>
</evidence>
<comment type="caution">
    <text evidence="1">The sequence shown here is derived from an EMBL/GenBank/DDBJ whole genome shotgun (WGS) entry which is preliminary data.</text>
</comment>